<sequence length="192" mass="22439">MISQTVHYYTQKLSEEEIATFISNGKLKRIGKSEYFVSEGKTCKQLAFCMKGSFRYFVTSEGKEYIKDFSFEKTFFTAFTSFTLQVPSEVYIQALEVSEVLVWDYETVQRTLSSSLGWQEFGRKVAEALYVRKEKREIAFLKYTAEERYLHLLQEFPQISQRVSQVFIASYLGITAVHLSRIRANRKFLNKG</sequence>
<dbReference type="InterPro" id="IPR018490">
    <property type="entry name" value="cNMP-bd_dom_sf"/>
</dbReference>
<dbReference type="Proteomes" id="UP000198432">
    <property type="component" value="Unassembled WGS sequence"/>
</dbReference>
<gene>
    <name evidence="1" type="ORF">SAMN06296052_14520</name>
</gene>
<dbReference type="GO" id="GO:0016301">
    <property type="term" value="F:kinase activity"/>
    <property type="evidence" value="ECO:0007669"/>
    <property type="project" value="UniProtKB-KW"/>
</dbReference>
<protein>
    <submittedName>
        <fullName evidence="1">cAMP-binding domain of CRP or a regulatory subunit of cAMP-dependent protein kinases</fullName>
    </submittedName>
</protein>
<dbReference type="EMBL" id="FZOQ01000045">
    <property type="protein sequence ID" value="SNT31731.1"/>
    <property type="molecule type" value="Genomic_DNA"/>
</dbReference>
<organism evidence="1 2">
    <name type="scientific">Pontibacter ummariensis</name>
    <dbReference type="NCBI Taxonomy" id="1610492"/>
    <lineage>
        <taxon>Bacteria</taxon>
        <taxon>Pseudomonadati</taxon>
        <taxon>Bacteroidota</taxon>
        <taxon>Cytophagia</taxon>
        <taxon>Cytophagales</taxon>
        <taxon>Hymenobacteraceae</taxon>
        <taxon>Pontibacter</taxon>
    </lineage>
</organism>
<proteinExistence type="predicted"/>
<accession>A0A239LMM1</accession>
<name>A0A239LMM1_9BACT</name>
<evidence type="ECO:0000313" key="2">
    <source>
        <dbReference type="Proteomes" id="UP000198432"/>
    </source>
</evidence>
<reference evidence="2" key="1">
    <citation type="submission" date="2017-06" db="EMBL/GenBank/DDBJ databases">
        <authorList>
            <person name="Varghese N."/>
            <person name="Submissions S."/>
        </authorList>
    </citation>
    <scope>NUCLEOTIDE SEQUENCE [LARGE SCALE GENOMIC DNA]</scope>
    <source>
        <strain evidence="2">NKM1</strain>
    </source>
</reference>
<dbReference type="Gene3D" id="2.60.120.10">
    <property type="entry name" value="Jelly Rolls"/>
    <property type="match status" value="1"/>
</dbReference>
<dbReference type="InterPro" id="IPR014710">
    <property type="entry name" value="RmlC-like_jellyroll"/>
</dbReference>
<keyword evidence="1" id="KW-0808">Transferase</keyword>
<keyword evidence="2" id="KW-1185">Reference proteome</keyword>
<dbReference type="OrthoDB" id="680421at2"/>
<dbReference type="SUPFAM" id="SSF51206">
    <property type="entry name" value="cAMP-binding domain-like"/>
    <property type="match status" value="1"/>
</dbReference>
<dbReference type="RefSeq" id="WP_089321908.1">
    <property type="nucleotide sequence ID" value="NZ_FZOQ01000045.1"/>
</dbReference>
<dbReference type="AlphaFoldDB" id="A0A239LMM1"/>
<evidence type="ECO:0000313" key="1">
    <source>
        <dbReference type="EMBL" id="SNT31731.1"/>
    </source>
</evidence>
<keyword evidence="1" id="KW-0418">Kinase</keyword>